<dbReference type="EC" id="5.3.1.12" evidence="4 7"/>
<dbReference type="InterPro" id="IPR032466">
    <property type="entry name" value="Metal_Hydrolase"/>
</dbReference>
<dbReference type="GO" id="GO:0019698">
    <property type="term" value="P:D-galacturonate catabolic process"/>
    <property type="evidence" value="ECO:0007669"/>
    <property type="project" value="TreeGrafter"/>
</dbReference>
<comment type="pathway">
    <text evidence="2 7">Carbohydrate metabolism; pentose and glucuronate interconversion.</text>
</comment>
<keyword evidence="6 7" id="KW-0413">Isomerase</keyword>
<dbReference type="UniPathway" id="UPA00246"/>
<dbReference type="PANTHER" id="PTHR30068:SF4">
    <property type="entry name" value="URONATE ISOMERASE"/>
    <property type="match status" value="1"/>
</dbReference>
<protein>
    <recommendedName>
        <fullName evidence="5 7">Uronate isomerase</fullName>
        <ecNumber evidence="4 7">5.3.1.12</ecNumber>
    </recommendedName>
    <alternativeName>
        <fullName evidence="7">Glucuronate isomerase</fullName>
    </alternativeName>
    <alternativeName>
        <fullName evidence="7">Uronic isomerase</fullName>
    </alternativeName>
</protein>
<proteinExistence type="inferred from homology"/>
<dbReference type="NCBIfam" id="NF002794">
    <property type="entry name" value="PRK02925.1"/>
    <property type="match status" value="1"/>
</dbReference>
<name>A0A379MUQ0_9BACT</name>
<dbReference type="EMBL" id="UGVL01000001">
    <property type="protein sequence ID" value="SUE34489.1"/>
    <property type="molecule type" value="Genomic_DNA"/>
</dbReference>
<dbReference type="RefSeq" id="WP_027291653.1">
    <property type="nucleotide sequence ID" value="NZ_DBEWVC010000009.1"/>
</dbReference>
<comment type="catalytic activity">
    <reaction evidence="7">
        <text>aldehydo-D-galacturonate = keto-D-tagaturonate</text>
        <dbReference type="Rhea" id="RHEA:27702"/>
        <dbReference type="ChEBI" id="CHEBI:12952"/>
        <dbReference type="ChEBI" id="CHEBI:17886"/>
    </reaction>
</comment>
<dbReference type="Gene3D" id="3.20.20.140">
    <property type="entry name" value="Metal-dependent hydrolases"/>
    <property type="match status" value="1"/>
</dbReference>
<evidence type="ECO:0000313" key="8">
    <source>
        <dbReference type="EMBL" id="SUE34489.1"/>
    </source>
</evidence>
<evidence type="ECO:0000256" key="1">
    <source>
        <dbReference type="ARBA" id="ARBA00001165"/>
    </source>
</evidence>
<evidence type="ECO:0000256" key="5">
    <source>
        <dbReference type="ARBA" id="ARBA00020555"/>
    </source>
</evidence>
<dbReference type="SUPFAM" id="SSF51556">
    <property type="entry name" value="Metallo-dependent hydrolases"/>
    <property type="match status" value="1"/>
</dbReference>
<gene>
    <name evidence="7 8" type="primary">uxaC</name>
    <name evidence="8" type="ORF">NCTC11190_01713</name>
</gene>
<comment type="similarity">
    <text evidence="3 7">Belongs to the metallo-dependent hydrolases superfamily. Uronate isomerase family.</text>
</comment>
<evidence type="ECO:0000256" key="2">
    <source>
        <dbReference type="ARBA" id="ARBA00004892"/>
    </source>
</evidence>
<dbReference type="InterPro" id="IPR003766">
    <property type="entry name" value="Uronate_isomerase"/>
</dbReference>
<dbReference type="OrthoDB" id="9766564at2"/>
<dbReference type="STRING" id="880526.GCA_000427365_02105"/>
<dbReference type="Gene3D" id="1.10.2020.10">
    <property type="entry name" value="uronate isomerase, domain 2, chain A"/>
    <property type="match status" value="1"/>
</dbReference>
<reference evidence="8 9" key="1">
    <citation type="submission" date="2018-06" db="EMBL/GenBank/DDBJ databases">
        <authorList>
            <consortium name="Pathogen Informatics"/>
            <person name="Doyle S."/>
        </authorList>
    </citation>
    <scope>NUCLEOTIDE SEQUENCE [LARGE SCALE GENOMIC DNA]</scope>
    <source>
        <strain evidence="8 9">NCTC11190</strain>
    </source>
</reference>
<dbReference type="Proteomes" id="UP000255233">
    <property type="component" value="Unassembled WGS sequence"/>
</dbReference>
<sequence length="472" mass="53839">MGREFIHDDFLLGTDAARELYHGHAERMPILDYHNHLSPRQVAEDFRAGNIAQLWLGGDHYKWRAMRAAGIDEHYVTGGAPDWEKFARWAETVPRTMRNPLYHWTALELKRYFGIDTLLKPETAREIYDRCNAMLRDEPEAFSARGLLRRMRVEAICTTDDPADSLEYHLAYARSRREGDPQMLPAWRPDRVMAVEDPQAWNAYINKLSEAAGRGIGTFAGLLDALRERQRFFSEAGCRVSDHGLDTFYGEEFTDSGLETLFAVLRQGGQLTETEMAVFKSGVSYHLAVMNAERGWVQQFHVGPLRNNRTVLMRGYGPDAGCDSLDDKPVARAMGRFLDRLDREGMLARTIVYNLNPKDGETMAAMAGNFQDGKIPGKMQYGAAWWFSDHLNGMARQMDILSDYGLLSRFVGMLTDSRSFLSFPRHEYFRRLLCDMLGRDIERGLLPASEMEAVGRMVEDICYGNAKSYFGF</sequence>
<dbReference type="PANTHER" id="PTHR30068">
    <property type="entry name" value="URONATE ISOMERASE"/>
    <property type="match status" value="1"/>
</dbReference>
<dbReference type="Pfam" id="PF02614">
    <property type="entry name" value="UxaC"/>
    <property type="match status" value="1"/>
</dbReference>
<accession>A0A379MUQ0</accession>
<dbReference type="AlphaFoldDB" id="A0A379MUQ0"/>
<dbReference type="GO" id="GO:0008880">
    <property type="term" value="F:glucuronate isomerase activity"/>
    <property type="evidence" value="ECO:0007669"/>
    <property type="project" value="UniProtKB-UniRule"/>
</dbReference>
<keyword evidence="9" id="KW-1185">Reference proteome</keyword>
<organism evidence="8 9">
    <name type="scientific">Rikenella microfusus</name>
    <dbReference type="NCBI Taxonomy" id="28139"/>
    <lineage>
        <taxon>Bacteria</taxon>
        <taxon>Pseudomonadati</taxon>
        <taxon>Bacteroidota</taxon>
        <taxon>Bacteroidia</taxon>
        <taxon>Bacteroidales</taxon>
        <taxon>Rikenellaceae</taxon>
        <taxon>Rikenella</taxon>
    </lineage>
</organism>
<evidence type="ECO:0000256" key="7">
    <source>
        <dbReference type="HAMAP-Rule" id="MF_00675"/>
    </source>
</evidence>
<evidence type="ECO:0000313" key="9">
    <source>
        <dbReference type="Proteomes" id="UP000255233"/>
    </source>
</evidence>
<evidence type="ECO:0000256" key="4">
    <source>
        <dbReference type="ARBA" id="ARBA00012546"/>
    </source>
</evidence>
<evidence type="ECO:0000256" key="3">
    <source>
        <dbReference type="ARBA" id="ARBA00008397"/>
    </source>
</evidence>
<comment type="catalytic activity">
    <reaction evidence="1 7">
        <text>D-glucuronate = D-fructuronate</text>
        <dbReference type="Rhea" id="RHEA:13049"/>
        <dbReference type="ChEBI" id="CHEBI:58720"/>
        <dbReference type="ChEBI" id="CHEBI:59863"/>
        <dbReference type="EC" id="5.3.1.12"/>
    </reaction>
</comment>
<dbReference type="HAMAP" id="MF_00675">
    <property type="entry name" value="UxaC"/>
    <property type="match status" value="1"/>
</dbReference>
<dbReference type="GO" id="GO:0042840">
    <property type="term" value="P:D-glucuronate catabolic process"/>
    <property type="evidence" value="ECO:0007669"/>
    <property type="project" value="TreeGrafter"/>
</dbReference>
<evidence type="ECO:0000256" key="6">
    <source>
        <dbReference type="ARBA" id="ARBA00023235"/>
    </source>
</evidence>